<evidence type="ECO:0000313" key="2">
    <source>
        <dbReference type="WBParaSite" id="PS1159_v2.g667.t1"/>
    </source>
</evidence>
<dbReference type="Proteomes" id="UP000887580">
    <property type="component" value="Unplaced"/>
</dbReference>
<dbReference type="WBParaSite" id="PS1159_v2.g667.t1">
    <property type="protein sequence ID" value="PS1159_v2.g667.t1"/>
    <property type="gene ID" value="PS1159_v2.g667"/>
</dbReference>
<protein>
    <submittedName>
        <fullName evidence="2">Uncharacterized protein</fullName>
    </submittedName>
</protein>
<evidence type="ECO:0000313" key="1">
    <source>
        <dbReference type="Proteomes" id="UP000887580"/>
    </source>
</evidence>
<organism evidence="1 2">
    <name type="scientific">Panagrolaimus sp. PS1159</name>
    <dbReference type="NCBI Taxonomy" id="55785"/>
    <lineage>
        <taxon>Eukaryota</taxon>
        <taxon>Metazoa</taxon>
        <taxon>Ecdysozoa</taxon>
        <taxon>Nematoda</taxon>
        <taxon>Chromadorea</taxon>
        <taxon>Rhabditida</taxon>
        <taxon>Tylenchina</taxon>
        <taxon>Panagrolaimomorpha</taxon>
        <taxon>Panagrolaimoidea</taxon>
        <taxon>Panagrolaimidae</taxon>
        <taxon>Panagrolaimus</taxon>
    </lineage>
</organism>
<reference evidence="2" key="1">
    <citation type="submission" date="2022-11" db="UniProtKB">
        <authorList>
            <consortium name="WormBaseParasite"/>
        </authorList>
    </citation>
    <scope>IDENTIFICATION</scope>
</reference>
<accession>A0AC35GML9</accession>
<sequence length="121" mass="13708">MITIIYDFWCKFIRQWTAIVPISHSIDEETGDIFCGHSPSTCLSTIPSDNNNNKRMPPTLQWQRYKHINEMPEAIFHQKDAYKNSSSNITNASNDAGNKNLDAAKPADCKSSDEKTENSLN</sequence>
<proteinExistence type="predicted"/>
<name>A0AC35GML9_9BILA</name>